<dbReference type="CDD" id="cd22784">
    <property type="entry name" value="DPBB_MltA_YuiC-like"/>
    <property type="match status" value="1"/>
</dbReference>
<reference evidence="1 2" key="1">
    <citation type="journal article" date="2016" name="Nat. Commun.">
        <title>Thousands of microbial genomes shed light on interconnected biogeochemical processes in an aquifer system.</title>
        <authorList>
            <person name="Anantharaman K."/>
            <person name="Brown C.T."/>
            <person name="Hug L.A."/>
            <person name="Sharon I."/>
            <person name="Castelle C.J."/>
            <person name="Probst A.J."/>
            <person name="Thomas B.C."/>
            <person name="Singh A."/>
            <person name="Wilkins M.J."/>
            <person name="Karaoz U."/>
            <person name="Brodie E.L."/>
            <person name="Williams K.H."/>
            <person name="Hubbard S.S."/>
            <person name="Banfield J.F."/>
        </authorList>
    </citation>
    <scope>NUCLEOTIDE SEQUENCE [LARGE SCALE GENOMIC DNA]</scope>
</reference>
<protein>
    <recommendedName>
        <fullName evidence="3">3D domain-containing protein</fullName>
    </recommendedName>
</protein>
<gene>
    <name evidence="1" type="ORF">A3C17_01880</name>
</gene>
<name>A0A1F7U0W4_9BACT</name>
<dbReference type="EMBL" id="MGDX01000005">
    <property type="protein sequence ID" value="OGL71866.1"/>
    <property type="molecule type" value="Genomic_DNA"/>
</dbReference>
<dbReference type="Proteomes" id="UP000177097">
    <property type="component" value="Unassembled WGS sequence"/>
</dbReference>
<evidence type="ECO:0000313" key="2">
    <source>
        <dbReference type="Proteomes" id="UP000177097"/>
    </source>
</evidence>
<organism evidence="1 2">
    <name type="scientific">Candidatus Uhrbacteria bacterium RIFCSPHIGHO2_02_FULL_53_13</name>
    <dbReference type="NCBI Taxonomy" id="1802389"/>
    <lineage>
        <taxon>Bacteria</taxon>
        <taxon>Candidatus Uhriibacteriota</taxon>
    </lineage>
</organism>
<proteinExistence type="predicted"/>
<dbReference type="STRING" id="1802389.A3C17_01880"/>
<accession>A0A1F7U0W4</accession>
<evidence type="ECO:0008006" key="3">
    <source>
        <dbReference type="Google" id="ProtNLM"/>
    </source>
</evidence>
<evidence type="ECO:0000313" key="1">
    <source>
        <dbReference type="EMBL" id="OGL71866.1"/>
    </source>
</evidence>
<comment type="caution">
    <text evidence="1">The sequence shown here is derived from an EMBL/GenBank/DDBJ whole genome shotgun (WGS) entry which is preliminary data.</text>
</comment>
<dbReference type="AlphaFoldDB" id="A0A1F7U0W4"/>
<sequence>MKISVTAYNSVPWQTDSTPFNTADGTHVRDGIVAANFLPLGTRVKFPELYGDKEFVVKDRMNPRYRYRADIWMESIPDAKTFGHNYTAIEIY</sequence>